<dbReference type="Gene3D" id="3.40.50.1100">
    <property type="match status" value="2"/>
</dbReference>
<evidence type="ECO:0000256" key="3">
    <source>
        <dbReference type="ARBA" id="ARBA00010869"/>
    </source>
</evidence>
<accession>A0A7Y0Q5D9</accession>
<dbReference type="InterPro" id="IPR001926">
    <property type="entry name" value="TrpB-like_PALP"/>
</dbReference>
<reference evidence="10 11" key="1">
    <citation type="submission" date="2020-04" db="EMBL/GenBank/DDBJ databases">
        <authorList>
            <person name="Zhang R."/>
            <person name="Schippers A."/>
        </authorList>
    </citation>
    <scope>NUCLEOTIDE SEQUENCE [LARGE SCALE GENOMIC DNA]</scope>
    <source>
        <strain evidence="10 11">DSM 109850</strain>
    </source>
</reference>
<dbReference type="InterPro" id="IPR036052">
    <property type="entry name" value="TrpB-like_PALP_sf"/>
</dbReference>
<organism evidence="10 11">
    <name type="scientific">Sulfobacillus harzensis</name>
    <dbReference type="NCBI Taxonomy" id="2729629"/>
    <lineage>
        <taxon>Bacteria</taxon>
        <taxon>Bacillati</taxon>
        <taxon>Bacillota</taxon>
        <taxon>Clostridia</taxon>
        <taxon>Eubacteriales</taxon>
        <taxon>Clostridiales Family XVII. Incertae Sedis</taxon>
        <taxon>Sulfobacillus</taxon>
    </lineage>
</organism>
<dbReference type="SUPFAM" id="SSF53686">
    <property type="entry name" value="Tryptophan synthase beta subunit-like PLP-dependent enzymes"/>
    <property type="match status" value="1"/>
</dbReference>
<dbReference type="GO" id="GO:0006567">
    <property type="term" value="P:L-threonine catabolic process"/>
    <property type="evidence" value="ECO:0007669"/>
    <property type="project" value="TreeGrafter"/>
</dbReference>
<comment type="caution">
    <text evidence="10">The sequence shown here is derived from an EMBL/GenBank/DDBJ whole genome shotgun (WGS) entry which is preliminary data.</text>
</comment>
<proteinExistence type="inferred from homology"/>
<dbReference type="Proteomes" id="UP000533476">
    <property type="component" value="Unassembled WGS sequence"/>
</dbReference>
<dbReference type="FunFam" id="3.40.50.1100:FF:000005">
    <property type="entry name" value="Threonine dehydratase catabolic"/>
    <property type="match status" value="1"/>
</dbReference>
<evidence type="ECO:0000313" key="10">
    <source>
        <dbReference type="EMBL" id="NMP24199.1"/>
    </source>
</evidence>
<dbReference type="RefSeq" id="WP_169102101.1">
    <property type="nucleotide sequence ID" value="NZ_JABBVZ010000091.1"/>
</dbReference>
<dbReference type="PANTHER" id="PTHR48078:SF6">
    <property type="entry name" value="L-THREONINE DEHYDRATASE CATABOLIC TDCB"/>
    <property type="match status" value="1"/>
</dbReference>
<sequence length="319" mass="34233">MHIELKDVLAARQRIAPHVHRTPLVYSPVLSEVLAAEVWLKPEQFQLTGSFKVRGALNKMMRLSADERSRGVITASAGNHALGVAWAAERLAVSALVVTPRTTPSAKLAGIRRYGCAIQQVGENYDEAEEHAYRLAEETGRVFLHAFEDADIVAGQGTVGWELFEDQPNLDAILVPAGGGGLMDGIGVVARAVSPNTRVIGVQSKASPAWHAAFQAGRVVDVSYAPTWAEGLLGAIGRQNFVLAQRVVDDIHLVSEEAIRDAMLWALKEHRWILEGSGAVALADALISGAAGWRGQRVAVVLTGGNLDFSRLAEIVEMG</sequence>
<dbReference type="GO" id="GO:0003941">
    <property type="term" value="F:L-serine ammonia-lyase activity"/>
    <property type="evidence" value="ECO:0007669"/>
    <property type="project" value="TreeGrafter"/>
</dbReference>
<comment type="catalytic activity">
    <reaction evidence="1">
        <text>L-threonine = 2-oxobutanoate + NH4(+)</text>
        <dbReference type="Rhea" id="RHEA:22108"/>
        <dbReference type="ChEBI" id="CHEBI:16763"/>
        <dbReference type="ChEBI" id="CHEBI:28938"/>
        <dbReference type="ChEBI" id="CHEBI:57926"/>
        <dbReference type="EC" id="4.3.1.19"/>
    </reaction>
</comment>
<evidence type="ECO:0000313" key="11">
    <source>
        <dbReference type="Proteomes" id="UP000533476"/>
    </source>
</evidence>
<gene>
    <name evidence="10" type="ORF">HIJ39_17850</name>
</gene>
<evidence type="ECO:0000256" key="5">
    <source>
        <dbReference type="ARBA" id="ARBA00022898"/>
    </source>
</evidence>
<dbReference type="Pfam" id="PF00291">
    <property type="entry name" value="PALP"/>
    <property type="match status" value="1"/>
</dbReference>
<dbReference type="PANTHER" id="PTHR48078">
    <property type="entry name" value="THREONINE DEHYDRATASE, MITOCHONDRIAL-RELATED"/>
    <property type="match status" value="1"/>
</dbReference>
<evidence type="ECO:0000256" key="7">
    <source>
        <dbReference type="ARBA" id="ARBA00025527"/>
    </source>
</evidence>
<name>A0A7Y0Q5D9_9FIRM</name>
<dbReference type="GO" id="GO:0004794">
    <property type="term" value="F:threonine deaminase activity"/>
    <property type="evidence" value="ECO:0007669"/>
    <property type="project" value="UniProtKB-EC"/>
</dbReference>
<evidence type="ECO:0000256" key="8">
    <source>
        <dbReference type="ARBA" id="ARBA00031427"/>
    </source>
</evidence>
<comment type="cofactor">
    <cofactor evidence="2">
        <name>pyridoxal 5'-phosphate</name>
        <dbReference type="ChEBI" id="CHEBI:597326"/>
    </cofactor>
</comment>
<protein>
    <recommendedName>
        <fullName evidence="4">threonine ammonia-lyase</fullName>
        <ecNumber evidence="4">4.3.1.19</ecNumber>
    </recommendedName>
    <alternativeName>
        <fullName evidence="8">Threonine deaminase</fullName>
    </alternativeName>
</protein>
<comment type="function">
    <text evidence="7">Catalyzes the anaerobic formation of alpha-ketobutyrate and ammonia from threonine in a two-step reaction. The first step involved a dehydration of threonine and a production of enamine intermediates (aminocrotonate), which tautomerizes to its imine form (iminobutyrate). Both intermediates are unstable and short-lived. The second step is the nonenzymatic hydrolysis of the enamine/imine intermediates to form 2-ketobutyrate and free ammonia. In the low water environment of the cell, the second step is accelerated by RidA.</text>
</comment>
<comment type="similarity">
    <text evidence="3">Belongs to the serine/threonine dehydratase family.</text>
</comment>
<dbReference type="CDD" id="cd01562">
    <property type="entry name" value="Thr-dehyd"/>
    <property type="match status" value="1"/>
</dbReference>
<keyword evidence="6" id="KW-0456">Lyase</keyword>
<dbReference type="EC" id="4.3.1.19" evidence="4"/>
<evidence type="ECO:0000256" key="2">
    <source>
        <dbReference type="ARBA" id="ARBA00001933"/>
    </source>
</evidence>
<feature type="domain" description="Tryptophan synthase beta chain-like PALP" evidence="9">
    <location>
        <begin position="16"/>
        <end position="304"/>
    </location>
</feature>
<dbReference type="InterPro" id="IPR050147">
    <property type="entry name" value="Ser/Thr_Dehydratase"/>
</dbReference>
<dbReference type="GO" id="GO:0006565">
    <property type="term" value="P:L-serine catabolic process"/>
    <property type="evidence" value="ECO:0007669"/>
    <property type="project" value="TreeGrafter"/>
</dbReference>
<keyword evidence="11" id="KW-1185">Reference proteome</keyword>
<dbReference type="AlphaFoldDB" id="A0A7Y0Q5D9"/>
<evidence type="ECO:0000256" key="6">
    <source>
        <dbReference type="ARBA" id="ARBA00023239"/>
    </source>
</evidence>
<evidence type="ECO:0000256" key="4">
    <source>
        <dbReference type="ARBA" id="ARBA00012096"/>
    </source>
</evidence>
<keyword evidence="5" id="KW-0663">Pyridoxal phosphate</keyword>
<evidence type="ECO:0000259" key="9">
    <source>
        <dbReference type="Pfam" id="PF00291"/>
    </source>
</evidence>
<dbReference type="GO" id="GO:0009097">
    <property type="term" value="P:isoleucine biosynthetic process"/>
    <property type="evidence" value="ECO:0007669"/>
    <property type="project" value="TreeGrafter"/>
</dbReference>
<evidence type="ECO:0000256" key="1">
    <source>
        <dbReference type="ARBA" id="ARBA00001274"/>
    </source>
</evidence>
<dbReference type="EMBL" id="JABBVZ010000091">
    <property type="protein sequence ID" value="NMP24199.1"/>
    <property type="molecule type" value="Genomic_DNA"/>
</dbReference>